<evidence type="ECO:0000256" key="1">
    <source>
        <dbReference type="ARBA" id="ARBA00001913"/>
    </source>
</evidence>
<evidence type="ECO:0000256" key="30">
    <source>
        <dbReference type="ARBA" id="ARBA00071957"/>
    </source>
</evidence>
<comment type="subcellular location">
    <subcellularLocation>
        <location evidence="2">Cell projection</location>
        <location evidence="2">Dendritic spine membrane</location>
        <topology evidence="2">Multi-pass membrane protein</topology>
    </subcellularLocation>
    <subcellularLocation>
        <location evidence="3">Early endosome membrane</location>
        <topology evidence="3">Multi-pass membrane protein</topology>
    </subcellularLocation>
    <subcellularLocation>
        <location evidence="22">Postsynaptic density membrane</location>
        <topology evidence="22">Multi-pass membrane protein</topology>
    </subcellularLocation>
</comment>
<dbReference type="GO" id="GO:0098921">
    <property type="term" value="P:retrograde trans-synaptic signaling by endocannabinoid"/>
    <property type="evidence" value="ECO:0007669"/>
    <property type="project" value="UniProtKB-ARBA"/>
</dbReference>
<keyword evidence="9" id="KW-0967">Endosome</keyword>
<evidence type="ECO:0000256" key="8">
    <source>
        <dbReference type="ARBA" id="ARBA00022723"/>
    </source>
</evidence>
<dbReference type="GO" id="GO:0031901">
    <property type="term" value="C:early endosome membrane"/>
    <property type="evidence" value="ECO:0007669"/>
    <property type="project" value="UniProtKB-SubCell"/>
</dbReference>
<comment type="catalytic activity">
    <reaction evidence="24">
        <text>1-(9Z-octadecenoyl)-2-octadecanoyl-sn-glycerol + H2O = 2-octadecanoylglycerol + (9Z)-octadecenoate + H(+)</text>
        <dbReference type="Rhea" id="RHEA:38519"/>
        <dbReference type="ChEBI" id="CHEBI:15377"/>
        <dbReference type="ChEBI" id="CHEBI:15378"/>
        <dbReference type="ChEBI" id="CHEBI:30823"/>
        <dbReference type="ChEBI" id="CHEBI:75448"/>
        <dbReference type="ChEBI" id="CHEBI:75456"/>
    </reaction>
    <physiologicalReaction direction="left-to-right" evidence="24">
        <dbReference type="Rhea" id="RHEA:38520"/>
    </physiologicalReaction>
</comment>
<dbReference type="PANTHER" id="PTHR45792">
    <property type="entry name" value="DIACYLGLYCEROL LIPASE HOMOLOG-RELATED"/>
    <property type="match status" value="1"/>
</dbReference>
<dbReference type="GO" id="GO:0046872">
    <property type="term" value="F:metal ion binding"/>
    <property type="evidence" value="ECO:0007669"/>
    <property type="project" value="UniProtKB-KW"/>
</dbReference>
<evidence type="ECO:0000256" key="27">
    <source>
        <dbReference type="ARBA" id="ARBA00052106"/>
    </source>
</evidence>
<dbReference type="EC" id="3.1.1.116" evidence="21"/>
<evidence type="ECO:0000313" key="36">
    <source>
        <dbReference type="EMBL" id="CAL4059419.1"/>
    </source>
</evidence>
<evidence type="ECO:0000256" key="33">
    <source>
        <dbReference type="SAM" id="MobiDB-lite"/>
    </source>
</evidence>
<evidence type="ECO:0000256" key="15">
    <source>
        <dbReference type="ARBA" id="ARBA00023098"/>
    </source>
</evidence>
<feature type="compositionally biased region" description="Polar residues" evidence="33">
    <location>
        <begin position="737"/>
        <end position="749"/>
    </location>
</feature>
<feature type="compositionally biased region" description="Polar residues" evidence="33">
    <location>
        <begin position="697"/>
        <end position="712"/>
    </location>
</feature>
<evidence type="ECO:0000313" key="37">
    <source>
        <dbReference type="Proteomes" id="UP001497623"/>
    </source>
</evidence>
<evidence type="ECO:0000256" key="7">
    <source>
        <dbReference type="ARBA" id="ARBA00022692"/>
    </source>
</evidence>
<dbReference type="GO" id="GO:0046340">
    <property type="term" value="P:diacylglycerol catabolic process"/>
    <property type="evidence" value="ECO:0007669"/>
    <property type="project" value="TreeGrafter"/>
</dbReference>
<dbReference type="Proteomes" id="UP001497623">
    <property type="component" value="Unassembled WGS sequence"/>
</dbReference>
<evidence type="ECO:0000256" key="6">
    <source>
        <dbReference type="ARBA" id="ARBA00022553"/>
    </source>
</evidence>
<gene>
    <name evidence="36" type="ORF">MNOR_LOCUS541</name>
</gene>
<evidence type="ECO:0000256" key="21">
    <source>
        <dbReference type="ARBA" id="ARBA00026104"/>
    </source>
</evidence>
<evidence type="ECO:0000256" key="3">
    <source>
        <dbReference type="ARBA" id="ARBA00004520"/>
    </source>
</evidence>
<evidence type="ECO:0000256" key="28">
    <source>
        <dbReference type="ARBA" id="ARBA00052463"/>
    </source>
</evidence>
<evidence type="ECO:0000256" key="20">
    <source>
        <dbReference type="ARBA" id="ARBA00024531"/>
    </source>
</evidence>
<organism evidence="36 37">
    <name type="scientific">Meganyctiphanes norvegica</name>
    <name type="common">Northern krill</name>
    <name type="synonym">Thysanopoda norvegica</name>
    <dbReference type="NCBI Taxonomy" id="48144"/>
    <lineage>
        <taxon>Eukaryota</taxon>
        <taxon>Metazoa</taxon>
        <taxon>Ecdysozoa</taxon>
        <taxon>Arthropoda</taxon>
        <taxon>Crustacea</taxon>
        <taxon>Multicrustacea</taxon>
        <taxon>Malacostraca</taxon>
        <taxon>Eumalacostraca</taxon>
        <taxon>Eucarida</taxon>
        <taxon>Euphausiacea</taxon>
        <taxon>Euphausiidae</taxon>
        <taxon>Meganyctiphanes</taxon>
    </lineage>
</organism>
<keyword evidence="37" id="KW-1185">Reference proteome</keyword>
<comment type="catalytic activity">
    <reaction evidence="25">
        <text>1-(9Z-octadecenoyl)-2-(9Z,12Z-octadecadienoyl)-sn-glycerol + H2O = 2-(9Z,12Z-octadecadienoyl)-glycerol + (9Z)-octadecenoate + H(+)</text>
        <dbReference type="Rhea" id="RHEA:38523"/>
        <dbReference type="ChEBI" id="CHEBI:15377"/>
        <dbReference type="ChEBI" id="CHEBI:15378"/>
        <dbReference type="ChEBI" id="CHEBI:30823"/>
        <dbReference type="ChEBI" id="CHEBI:75450"/>
        <dbReference type="ChEBI" id="CHEBI:75457"/>
    </reaction>
    <physiologicalReaction direction="left-to-right" evidence="25">
        <dbReference type="Rhea" id="RHEA:38524"/>
    </physiologicalReaction>
</comment>
<dbReference type="PANTHER" id="PTHR45792:SF8">
    <property type="entry name" value="DIACYLGLYCEROL LIPASE-ALPHA"/>
    <property type="match status" value="1"/>
</dbReference>
<feature type="transmembrane region" description="Helical" evidence="34">
    <location>
        <begin position="104"/>
        <end position="128"/>
    </location>
</feature>
<dbReference type="FunFam" id="3.40.50.1820:FF:000015">
    <property type="entry name" value="Sn1-specific diacylglycerol lipase alpha"/>
    <property type="match status" value="1"/>
</dbReference>
<evidence type="ECO:0000256" key="4">
    <source>
        <dbReference type="ARBA" id="ARBA00010701"/>
    </source>
</evidence>
<sequence>VPGIVLIQQGSTCGNDILIGLTGLPFIIFILFVFLIRILNKKYDICGDRIQTQASCKKISQRLFECKVNILWTCVNTIMELPTTVTELKLGLLLDPTTGASSNFLLYLWVSVLACELVWLVLGVVWLAKHYKSCSSQGGAGDAILGIVVCNWAVMVSVVLTVWCTFDAAGRSWVKMKRYQRSMRDSKSKFQYRRSGNRNRNWRQRKVLRAYQDSWDHRCKILFCCVRKSDDTNSNSFADIARLLSEFFRDLDVVPSDVVAGLVLLRKYQKLERQGIVKNNKNDVYEFLSGVPITPRSRFLQLSSPEGNEEFHKIVHYMRFALAIYGWPMHVMATSTLHTCKLLPLLRCCRCCEGKDEMPQIIEDNCCACNTAALQDMAPSDGVELVYITYHVDVGETPFFVALDHSRRAIVISIRGTLSMKDVITDLNAESEPIPMDIIKEDWLGHKGMVAAAEYIRTKLREEGILDKAFAADPSRGTPNYDLVLVGHSLGAGTAAILAILLKQQHPNLSCFSYSPPGGLLSMPAVEYSRAFITSVVVGKDVVSRIGLHQMETLRADLINAIQKSKDPKWKTISSSVRCCGGWEDSSGEAEEWSSTVRDECRDPAAHPFDSSIALTVHQPMFPPGRILHIVRHHPAKRARWCGRRKPVYQGVWVDNRDFGEVLISPCMVQDHMPDTVLKALEKVIIHSKDLPLQTRAPPTNTESSSRLQSISHEPGVTKPWPSKAPESNGDVEAAFTNESPVYSVSQKW</sequence>
<evidence type="ECO:0000256" key="9">
    <source>
        <dbReference type="ARBA" id="ARBA00022753"/>
    </source>
</evidence>
<keyword evidence="11" id="KW-0106">Calcium</keyword>
<dbReference type="InterPro" id="IPR029058">
    <property type="entry name" value="AB_hydrolase_fold"/>
</dbReference>
<evidence type="ECO:0000256" key="14">
    <source>
        <dbReference type="ARBA" id="ARBA00023018"/>
    </source>
</evidence>
<dbReference type="Gene3D" id="3.40.50.1820">
    <property type="entry name" value="alpha/beta hydrolase"/>
    <property type="match status" value="1"/>
</dbReference>
<keyword evidence="8" id="KW-0479">Metal-binding</keyword>
<accession>A0AAV2PJD4</accession>
<dbReference type="CDD" id="cd00519">
    <property type="entry name" value="Lipase_3"/>
    <property type="match status" value="1"/>
</dbReference>
<keyword evidence="10" id="KW-0378">Hydrolase</keyword>
<evidence type="ECO:0000256" key="31">
    <source>
        <dbReference type="ARBA" id="ARBA00081678"/>
    </source>
</evidence>
<evidence type="ECO:0000256" key="23">
    <source>
        <dbReference type="ARBA" id="ARBA00048382"/>
    </source>
</evidence>
<evidence type="ECO:0000256" key="11">
    <source>
        <dbReference type="ARBA" id="ARBA00022837"/>
    </source>
</evidence>
<evidence type="ECO:0000256" key="29">
    <source>
        <dbReference type="ARBA" id="ARBA00063298"/>
    </source>
</evidence>
<evidence type="ECO:0000256" key="12">
    <source>
        <dbReference type="ARBA" id="ARBA00022963"/>
    </source>
</evidence>
<comment type="subunit">
    <text evidence="29">Interacts (via C-terminal) with CAMK2A; leading to the phosphorylation and inhibition of DAGLA enzymatic activity. Interacts (via PPXXF motif) with HOMER1 and HOMER2; this interaction is required for DAGLA membrane localization.</text>
</comment>
<keyword evidence="14" id="KW-0770">Synapse</keyword>
<dbReference type="InterPro" id="IPR052214">
    <property type="entry name" value="DAG_Lipase-Related"/>
</dbReference>
<evidence type="ECO:0000256" key="5">
    <source>
        <dbReference type="ARBA" id="ARBA00022475"/>
    </source>
</evidence>
<dbReference type="AlphaFoldDB" id="A0AAV2PJD4"/>
<dbReference type="SUPFAM" id="SSF53474">
    <property type="entry name" value="alpha/beta-Hydrolases"/>
    <property type="match status" value="1"/>
</dbReference>
<evidence type="ECO:0000256" key="13">
    <source>
        <dbReference type="ARBA" id="ARBA00022989"/>
    </source>
</evidence>
<keyword evidence="7 34" id="KW-0812">Transmembrane</keyword>
<keyword evidence="6" id="KW-0597">Phosphoprotein</keyword>
<evidence type="ECO:0000256" key="2">
    <source>
        <dbReference type="ARBA" id="ARBA00004332"/>
    </source>
</evidence>
<comment type="cofactor">
    <cofactor evidence="1">
        <name>Ca(2+)</name>
        <dbReference type="ChEBI" id="CHEBI:29108"/>
    </cofactor>
</comment>
<dbReference type="GO" id="GO:0098839">
    <property type="term" value="C:postsynaptic density membrane"/>
    <property type="evidence" value="ECO:0007669"/>
    <property type="project" value="UniProtKB-SubCell"/>
</dbReference>
<evidence type="ECO:0000256" key="17">
    <source>
        <dbReference type="ARBA" id="ARBA00023180"/>
    </source>
</evidence>
<keyword evidence="12" id="KW-0442">Lipid degradation</keyword>
<keyword evidence="5" id="KW-1003">Cell membrane</keyword>
<evidence type="ECO:0000256" key="18">
    <source>
        <dbReference type="ARBA" id="ARBA00023257"/>
    </source>
</evidence>
<proteinExistence type="inferred from homology"/>
<evidence type="ECO:0000259" key="35">
    <source>
        <dbReference type="Pfam" id="PF01764"/>
    </source>
</evidence>
<comment type="catalytic activity">
    <reaction evidence="26">
        <text>1-(9Z-octadecenoyl)-2-(5Z,8Z,11Z,14Z-eicosatetraenoyl)-sn-glycerol + H2O = 2-(5Z,8Z,11Z,14Z-eicosatetraenoyl)-glycerol + (9Z)-octadecenoate + H(+)</text>
        <dbReference type="Rhea" id="RHEA:38515"/>
        <dbReference type="ChEBI" id="CHEBI:15377"/>
        <dbReference type="ChEBI" id="CHEBI:15378"/>
        <dbReference type="ChEBI" id="CHEBI:30823"/>
        <dbReference type="ChEBI" id="CHEBI:52392"/>
        <dbReference type="ChEBI" id="CHEBI:75449"/>
    </reaction>
    <physiologicalReaction direction="left-to-right" evidence="26">
        <dbReference type="Rhea" id="RHEA:38516"/>
    </physiologicalReaction>
</comment>
<evidence type="ECO:0000256" key="19">
    <source>
        <dbReference type="ARBA" id="ARBA00023273"/>
    </source>
</evidence>
<keyword evidence="18" id="KW-0628">Postsynaptic cell membrane</keyword>
<keyword evidence="17" id="KW-0325">Glycoprotein</keyword>
<feature type="non-terminal residue" evidence="36">
    <location>
        <position position="1"/>
    </location>
</feature>
<dbReference type="GO" id="GO:0032591">
    <property type="term" value="C:dendritic spine membrane"/>
    <property type="evidence" value="ECO:0007669"/>
    <property type="project" value="UniProtKB-SubCell"/>
</dbReference>
<evidence type="ECO:0000256" key="24">
    <source>
        <dbReference type="ARBA" id="ARBA00050486"/>
    </source>
</evidence>
<feature type="non-terminal residue" evidence="36">
    <location>
        <position position="749"/>
    </location>
</feature>
<feature type="domain" description="Fungal lipase-type" evidence="35">
    <location>
        <begin position="411"/>
        <end position="546"/>
    </location>
</feature>
<feature type="region of interest" description="Disordered" evidence="33">
    <location>
        <begin position="692"/>
        <end position="749"/>
    </location>
</feature>
<comment type="catalytic activity">
    <reaction evidence="20">
        <text>a 1,2-diacyl-sn-glycerol + H2O = a 2-acylglycerol + a fatty acid + H(+)</text>
        <dbReference type="Rhea" id="RHEA:33275"/>
        <dbReference type="ChEBI" id="CHEBI:15377"/>
        <dbReference type="ChEBI" id="CHEBI:15378"/>
        <dbReference type="ChEBI" id="CHEBI:17389"/>
        <dbReference type="ChEBI" id="CHEBI:17815"/>
        <dbReference type="ChEBI" id="CHEBI:28868"/>
        <dbReference type="EC" id="3.1.1.116"/>
    </reaction>
    <physiologicalReaction direction="left-to-right" evidence="20">
        <dbReference type="Rhea" id="RHEA:33276"/>
    </physiologicalReaction>
</comment>
<protein>
    <recommendedName>
        <fullName evidence="30">Diacylglycerol lipase-alpha</fullName>
        <ecNumber evidence="21">3.1.1.116</ecNumber>
    </recommendedName>
    <alternativeName>
        <fullName evidence="32">Neural stem cell-derived dendrite regulator</fullName>
    </alternativeName>
    <alternativeName>
        <fullName evidence="31">Sn1-specific diacylglycerol lipase alpha</fullName>
    </alternativeName>
</protein>
<name>A0AAV2PJD4_MEGNR</name>
<evidence type="ECO:0000256" key="32">
    <source>
        <dbReference type="ARBA" id="ARBA00082132"/>
    </source>
</evidence>
<comment type="catalytic activity">
    <reaction evidence="28">
        <text>1-(9Z-octadecenoyl)-2-O-(5Z,8Z,11Z,14Z-eicosatetraenyl)-sn-glycerol + H2O = 2-O-(5Z,8Z,11Z,14Z)-eicosatetraenylglycerol + (9Z)-octadecenoate + H(+)</text>
        <dbReference type="Rhea" id="RHEA:38527"/>
        <dbReference type="ChEBI" id="CHEBI:15377"/>
        <dbReference type="ChEBI" id="CHEBI:15378"/>
        <dbReference type="ChEBI" id="CHEBI:30823"/>
        <dbReference type="ChEBI" id="CHEBI:75913"/>
        <dbReference type="ChEBI" id="CHEBI:75914"/>
    </reaction>
    <physiologicalReaction direction="left-to-right" evidence="28">
        <dbReference type="Rhea" id="RHEA:38528"/>
    </physiologicalReaction>
</comment>
<keyword evidence="13 34" id="KW-1133">Transmembrane helix</keyword>
<comment type="catalytic activity">
    <reaction evidence="23">
        <text>1,2-di-(9Z-octadecenoyl)-sn-glycerol + H2O = 2-(9Z-octadecenoyl)-glycerol + (9Z)-octadecenoate + H(+)</text>
        <dbReference type="Rhea" id="RHEA:38511"/>
        <dbReference type="ChEBI" id="CHEBI:15377"/>
        <dbReference type="ChEBI" id="CHEBI:15378"/>
        <dbReference type="ChEBI" id="CHEBI:30823"/>
        <dbReference type="ChEBI" id="CHEBI:52333"/>
        <dbReference type="ChEBI" id="CHEBI:73990"/>
    </reaction>
    <physiologicalReaction direction="left-to-right" evidence="23">
        <dbReference type="Rhea" id="RHEA:38512"/>
    </physiologicalReaction>
</comment>
<feature type="transmembrane region" description="Helical" evidence="34">
    <location>
        <begin position="143"/>
        <end position="166"/>
    </location>
</feature>
<dbReference type="GO" id="GO:0019369">
    <property type="term" value="P:arachidonate metabolic process"/>
    <property type="evidence" value="ECO:0007669"/>
    <property type="project" value="TreeGrafter"/>
</dbReference>
<dbReference type="EMBL" id="CAXKWB010000124">
    <property type="protein sequence ID" value="CAL4059419.1"/>
    <property type="molecule type" value="Genomic_DNA"/>
</dbReference>
<evidence type="ECO:0000256" key="10">
    <source>
        <dbReference type="ARBA" id="ARBA00022801"/>
    </source>
</evidence>
<keyword evidence="16 34" id="KW-0472">Membrane</keyword>
<reference evidence="36 37" key="1">
    <citation type="submission" date="2024-05" db="EMBL/GenBank/DDBJ databases">
        <authorList>
            <person name="Wallberg A."/>
        </authorList>
    </citation>
    <scope>NUCLEOTIDE SEQUENCE [LARGE SCALE GENOMIC DNA]</scope>
</reference>
<evidence type="ECO:0000256" key="16">
    <source>
        <dbReference type="ARBA" id="ARBA00023136"/>
    </source>
</evidence>
<dbReference type="GO" id="GO:0047372">
    <property type="term" value="F:monoacylglycerol lipase activity"/>
    <property type="evidence" value="ECO:0007669"/>
    <property type="project" value="UniProtKB-ARBA"/>
</dbReference>
<evidence type="ECO:0000256" key="22">
    <source>
        <dbReference type="ARBA" id="ARBA00037872"/>
    </source>
</evidence>
<comment type="catalytic activity">
    <reaction evidence="27">
        <text>1-octadecanoyl-2-(5Z,8Z,11Z,14Z-eicosatetraenoyl)-sn-glycerol + H2O = 2-(5Z,8Z,11Z,14Z-eicosatetraenoyl)-glycerol + octadecanoate + H(+)</text>
        <dbReference type="Rhea" id="RHEA:38507"/>
        <dbReference type="ChEBI" id="CHEBI:15377"/>
        <dbReference type="ChEBI" id="CHEBI:15378"/>
        <dbReference type="ChEBI" id="CHEBI:25629"/>
        <dbReference type="ChEBI" id="CHEBI:52392"/>
        <dbReference type="ChEBI" id="CHEBI:75728"/>
    </reaction>
    <physiologicalReaction direction="left-to-right" evidence="27">
        <dbReference type="Rhea" id="RHEA:38508"/>
    </physiologicalReaction>
</comment>
<evidence type="ECO:0000256" key="26">
    <source>
        <dbReference type="ARBA" id="ARBA00050861"/>
    </source>
</evidence>
<dbReference type="InterPro" id="IPR002921">
    <property type="entry name" value="Fungal_lipase-type"/>
</dbReference>
<keyword evidence="19" id="KW-0966">Cell projection</keyword>
<feature type="transmembrane region" description="Helical" evidence="34">
    <location>
        <begin position="17"/>
        <end position="39"/>
    </location>
</feature>
<dbReference type="Pfam" id="PF01764">
    <property type="entry name" value="Lipase_3"/>
    <property type="match status" value="1"/>
</dbReference>
<dbReference type="GO" id="GO:0004465">
    <property type="term" value="F:lipoprotein lipase activity"/>
    <property type="evidence" value="ECO:0007669"/>
    <property type="project" value="TreeGrafter"/>
</dbReference>
<comment type="similarity">
    <text evidence="4">Belongs to the AB hydrolase superfamily. Lipase family.</text>
</comment>
<evidence type="ECO:0000256" key="25">
    <source>
        <dbReference type="ARBA" id="ARBA00050709"/>
    </source>
</evidence>
<evidence type="ECO:0000256" key="34">
    <source>
        <dbReference type="SAM" id="Phobius"/>
    </source>
</evidence>
<keyword evidence="15" id="KW-0443">Lipid metabolism</keyword>
<comment type="caution">
    <text evidence="36">The sequence shown here is derived from an EMBL/GenBank/DDBJ whole genome shotgun (WGS) entry which is preliminary data.</text>
</comment>